<dbReference type="GO" id="GO:0005789">
    <property type="term" value="C:endoplasmic reticulum membrane"/>
    <property type="evidence" value="ECO:0007669"/>
    <property type="project" value="TreeGrafter"/>
</dbReference>
<gene>
    <name evidence="2" type="ORF">BDK51DRAFT_12061</name>
</gene>
<comment type="similarity">
    <text evidence="1">Belongs to the sel-1 family.</text>
</comment>
<dbReference type="PANTHER" id="PTHR11102:SF147">
    <property type="entry name" value="SEL1L ADAPTOR SUBUNIT OF ERAD E3 UBIQUITIN LIGASE"/>
    <property type="match status" value="1"/>
</dbReference>
<dbReference type="Proteomes" id="UP000269721">
    <property type="component" value="Unassembled WGS sequence"/>
</dbReference>
<feature type="non-terminal residue" evidence="2">
    <location>
        <position position="1"/>
    </location>
</feature>
<name>A0A4P9W898_9FUNG</name>
<dbReference type="AlphaFoldDB" id="A0A4P9W898"/>
<feature type="non-terminal residue" evidence="2">
    <location>
        <position position="132"/>
    </location>
</feature>
<reference evidence="3" key="1">
    <citation type="journal article" date="2018" name="Nat. Microbiol.">
        <title>Leveraging single-cell genomics to expand the fungal tree of life.</title>
        <authorList>
            <person name="Ahrendt S.R."/>
            <person name="Quandt C.A."/>
            <person name="Ciobanu D."/>
            <person name="Clum A."/>
            <person name="Salamov A."/>
            <person name="Andreopoulos B."/>
            <person name="Cheng J.F."/>
            <person name="Woyke T."/>
            <person name="Pelin A."/>
            <person name="Henrissat B."/>
            <person name="Reynolds N.K."/>
            <person name="Benny G.L."/>
            <person name="Smith M.E."/>
            <person name="James T.Y."/>
            <person name="Grigoriev I.V."/>
        </authorList>
    </citation>
    <scope>NUCLEOTIDE SEQUENCE [LARGE SCALE GENOMIC DNA]</scope>
</reference>
<accession>A0A4P9W898</accession>
<evidence type="ECO:0000313" key="2">
    <source>
        <dbReference type="EMBL" id="RKO88751.1"/>
    </source>
</evidence>
<proteinExistence type="inferred from homology"/>
<dbReference type="InterPro" id="IPR011990">
    <property type="entry name" value="TPR-like_helical_dom_sf"/>
</dbReference>
<evidence type="ECO:0000256" key="1">
    <source>
        <dbReference type="ARBA" id="ARBA00038101"/>
    </source>
</evidence>
<dbReference type="SUPFAM" id="SSF81901">
    <property type="entry name" value="HCP-like"/>
    <property type="match status" value="1"/>
</dbReference>
<evidence type="ECO:0000313" key="3">
    <source>
        <dbReference type="Proteomes" id="UP000269721"/>
    </source>
</evidence>
<sequence length="132" mass="14550">YYELAHRTGSPAGQRMVALLYATGLGVPRDYARALLYMSFAAVGGDTVAEQTLGYWHLMGIGTPKNCEDAAWYLKRNSRFAAAKAHGMLGTMYWRGEGVAQNNDRARSWFQNGVKHKDPTSLNGLGMMMING</sequence>
<organism evidence="2 3">
    <name type="scientific">Blyttiomyces helicus</name>
    <dbReference type="NCBI Taxonomy" id="388810"/>
    <lineage>
        <taxon>Eukaryota</taxon>
        <taxon>Fungi</taxon>
        <taxon>Fungi incertae sedis</taxon>
        <taxon>Chytridiomycota</taxon>
        <taxon>Chytridiomycota incertae sedis</taxon>
        <taxon>Chytridiomycetes</taxon>
        <taxon>Chytridiomycetes incertae sedis</taxon>
        <taxon>Blyttiomyces</taxon>
    </lineage>
</organism>
<evidence type="ECO:0008006" key="4">
    <source>
        <dbReference type="Google" id="ProtNLM"/>
    </source>
</evidence>
<dbReference type="SMART" id="SM00671">
    <property type="entry name" value="SEL1"/>
    <property type="match status" value="3"/>
</dbReference>
<dbReference type="GO" id="GO:0036503">
    <property type="term" value="P:ERAD pathway"/>
    <property type="evidence" value="ECO:0007669"/>
    <property type="project" value="TreeGrafter"/>
</dbReference>
<dbReference type="InterPro" id="IPR050767">
    <property type="entry name" value="Sel1_AlgK"/>
</dbReference>
<protein>
    <recommendedName>
        <fullName evidence="4">Sel1 repeat family protein</fullName>
    </recommendedName>
</protein>
<dbReference type="EMBL" id="KZ996505">
    <property type="protein sequence ID" value="RKO88751.1"/>
    <property type="molecule type" value="Genomic_DNA"/>
</dbReference>
<dbReference type="PANTHER" id="PTHR11102">
    <property type="entry name" value="SEL-1-LIKE PROTEIN"/>
    <property type="match status" value="1"/>
</dbReference>
<dbReference type="InterPro" id="IPR006597">
    <property type="entry name" value="Sel1-like"/>
</dbReference>
<dbReference type="Pfam" id="PF08238">
    <property type="entry name" value="Sel1"/>
    <property type="match status" value="3"/>
</dbReference>
<keyword evidence="3" id="KW-1185">Reference proteome</keyword>
<dbReference type="Gene3D" id="1.25.40.10">
    <property type="entry name" value="Tetratricopeptide repeat domain"/>
    <property type="match status" value="1"/>
</dbReference>
<dbReference type="OrthoDB" id="27934at2759"/>